<dbReference type="Pfam" id="PF00501">
    <property type="entry name" value="AMP-binding"/>
    <property type="match status" value="1"/>
</dbReference>
<dbReference type="Proteomes" id="UP000245655">
    <property type="component" value="Unassembled WGS sequence"/>
</dbReference>
<dbReference type="AlphaFoldDB" id="A0A2V2A547"/>
<accession>A0A2V2A547</accession>
<organism evidence="10 11">
    <name type="scientific">Psychrobacter immobilis</name>
    <dbReference type="NCBI Taxonomy" id="498"/>
    <lineage>
        <taxon>Bacteria</taxon>
        <taxon>Pseudomonadati</taxon>
        <taxon>Pseudomonadota</taxon>
        <taxon>Gammaproteobacteria</taxon>
        <taxon>Moraxellales</taxon>
        <taxon>Moraxellaceae</taxon>
        <taxon>Psychrobacter</taxon>
    </lineage>
</organism>
<protein>
    <recommendedName>
        <fullName evidence="6">Long-chain-fatty-acid--CoA ligase</fullName>
        <ecNumber evidence="5">6.2.1.3</ecNumber>
    </recommendedName>
    <alternativeName>
        <fullName evidence="7">Long-chain acyl-CoA synthetase</fullName>
    </alternativeName>
</protein>
<proteinExistence type="predicted"/>
<reference evidence="10 11" key="1">
    <citation type="submission" date="2018-05" db="EMBL/GenBank/DDBJ databases">
        <title>Genomic Encyclopedia of Type Strains, Phase IV (KMG-IV): sequencing the most valuable type-strain genomes for metagenomic binning, comparative biology and taxonomic classification.</title>
        <authorList>
            <person name="Goeker M."/>
        </authorList>
    </citation>
    <scope>NUCLEOTIDE SEQUENCE [LARGE SCALE GENOMIC DNA]</scope>
    <source>
        <strain evidence="10 11">DSM 7229</strain>
    </source>
</reference>
<gene>
    <name evidence="10" type="ORF">C8D84_1071</name>
</gene>
<dbReference type="Gene3D" id="3.30.300.30">
    <property type="match status" value="1"/>
</dbReference>
<dbReference type="GeneID" id="60255182"/>
<evidence type="ECO:0000256" key="3">
    <source>
        <dbReference type="ARBA" id="ARBA00022598"/>
    </source>
</evidence>
<evidence type="ECO:0000256" key="6">
    <source>
        <dbReference type="ARBA" id="ARBA00039545"/>
    </source>
</evidence>
<evidence type="ECO:0000256" key="1">
    <source>
        <dbReference type="ARBA" id="ARBA00004170"/>
    </source>
</evidence>
<dbReference type="Gene3D" id="3.40.50.12780">
    <property type="entry name" value="N-terminal domain of ligase-like"/>
    <property type="match status" value="1"/>
</dbReference>
<keyword evidence="3" id="KW-0436">Ligase</keyword>
<dbReference type="InterPro" id="IPR050237">
    <property type="entry name" value="ATP-dep_AMP-bd_enzyme"/>
</dbReference>
<dbReference type="Pfam" id="PF13193">
    <property type="entry name" value="AMP-binding_C"/>
    <property type="match status" value="1"/>
</dbReference>
<dbReference type="InterPro" id="IPR020845">
    <property type="entry name" value="AMP-binding_CS"/>
</dbReference>
<comment type="pathway">
    <text evidence="2">Lipid metabolism; fatty acid beta-oxidation.</text>
</comment>
<dbReference type="InterPro" id="IPR042099">
    <property type="entry name" value="ANL_N_sf"/>
</dbReference>
<dbReference type="GO" id="GO:0016020">
    <property type="term" value="C:membrane"/>
    <property type="evidence" value="ECO:0007669"/>
    <property type="project" value="UniProtKB-SubCell"/>
</dbReference>
<feature type="domain" description="AMP-dependent synthetase/ligase" evidence="8">
    <location>
        <begin position="47"/>
        <end position="452"/>
    </location>
</feature>
<evidence type="ECO:0000256" key="2">
    <source>
        <dbReference type="ARBA" id="ARBA00005005"/>
    </source>
</evidence>
<comment type="caution">
    <text evidence="10">The sequence shown here is derived from an EMBL/GenBank/DDBJ whole genome shotgun (WGS) entry which is preliminary data.</text>
</comment>
<evidence type="ECO:0000256" key="7">
    <source>
        <dbReference type="ARBA" id="ARBA00042773"/>
    </source>
</evidence>
<evidence type="ECO:0000259" key="8">
    <source>
        <dbReference type="Pfam" id="PF00501"/>
    </source>
</evidence>
<name>A0A2V2A547_PSYIM</name>
<feature type="domain" description="AMP-binding enzyme C-terminal" evidence="9">
    <location>
        <begin position="501"/>
        <end position="575"/>
    </location>
</feature>
<comment type="subcellular location">
    <subcellularLocation>
        <location evidence="1">Membrane</location>
        <topology evidence="1">Peripheral membrane protein</topology>
    </subcellularLocation>
</comment>
<dbReference type="InterPro" id="IPR000873">
    <property type="entry name" value="AMP-dep_synth/lig_dom"/>
</dbReference>
<dbReference type="SUPFAM" id="SSF56801">
    <property type="entry name" value="Acetyl-CoA synthetase-like"/>
    <property type="match status" value="1"/>
</dbReference>
<evidence type="ECO:0000259" key="9">
    <source>
        <dbReference type="Pfam" id="PF13193"/>
    </source>
</evidence>
<dbReference type="PROSITE" id="PS00455">
    <property type="entry name" value="AMP_BINDING"/>
    <property type="match status" value="1"/>
</dbReference>
<dbReference type="EC" id="6.2.1.3" evidence="5"/>
<keyword evidence="4" id="KW-0472">Membrane</keyword>
<dbReference type="InterPro" id="IPR025110">
    <property type="entry name" value="AMP-bd_C"/>
</dbReference>
<evidence type="ECO:0000313" key="11">
    <source>
        <dbReference type="Proteomes" id="UP000245655"/>
    </source>
</evidence>
<keyword evidence="11" id="KW-1185">Reference proteome</keyword>
<sequence length="582" mass="63656">MTTSTNDMPSSNTPPLWQASYEKYGIRNNLDVLEDKHNLLDLLQPKIDQHGNSVAFSMGPATLTFAQLDIASRRFAAFLQAQGISKGDRVAVQLPNILQYAVVLLGCLRAGAVLVNVNPMYTHYELAHQLTDAQASVLIVLDGMTSAYDQLDDAVKAQLSLVVHCSVNPNAGPADNDIALLTQLELSTDTTRQFNQTSQTTADNAAKNISEQSVSFAHIMSAYHAEQYQPVTIGREDLALLQYTGGTTGKPKGAMLTHYNVMANVCQCYAMFGHAIEAGRSEQIKILNPLPLYHIFSFTVCGLLGIYGGWEDILVTNPRDIDGLVNTIEQHRPHVIPSVNTLFIGMLHHPKFANLDFSRLALSIGGGTAIIKAVSDQWQQVTGMIINEGYGMSETAPVISFNPPGIDRFNGSVGLPLAMMNIKIIDEQGATCAIGIRGEVCIKGPQVMRGYWQRDNADTFTKDGYFKSGDIGVLDEHGFLTLVDRKKDMILVSGFNVYPNEVEAALTAHPKVLEVAVVGIADEHSGEVPKAFVVKKELSLTVEELQSFASERLTGYKRPQSYEFIDELPKTAVGKILRKSLR</sequence>
<dbReference type="CDD" id="cd05936">
    <property type="entry name" value="FC-FACS_FadD_like"/>
    <property type="match status" value="1"/>
</dbReference>
<evidence type="ECO:0000256" key="4">
    <source>
        <dbReference type="ARBA" id="ARBA00023136"/>
    </source>
</evidence>
<dbReference type="PANTHER" id="PTHR43767">
    <property type="entry name" value="LONG-CHAIN-FATTY-ACID--COA LIGASE"/>
    <property type="match status" value="1"/>
</dbReference>
<evidence type="ECO:0000256" key="5">
    <source>
        <dbReference type="ARBA" id="ARBA00026121"/>
    </source>
</evidence>
<dbReference type="PANTHER" id="PTHR43767:SF8">
    <property type="entry name" value="LONG-CHAIN-FATTY-ACID--COA LIGASE"/>
    <property type="match status" value="1"/>
</dbReference>
<dbReference type="RefSeq" id="WP_109591071.1">
    <property type="nucleotide sequence ID" value="NZ_CAJGZY010000013.1"/>
</dbReference>
<dbReference type="GO" id="GO:0004467">
    <property type="term" value="F:long-chain fatty acid-CoA ligase activity"/>
    <property type="evidence" value="ECO:0007669"/>
    <property type="project" value="UniProtKB-EC"/>
</dbReference>
<evidence type="ECO:0000313" key="10">
    <source>
        <dbReference type="EMBL" id="PWK12533.1"/>
    </source>
</evidence>
<dbReference type="EMBL" id="QGGM01000007">
    <property type="protein sequence ID" value="PWK12533.1"/>
    <property type="molecule type" value="Genomic_DNA"/>
</dbReference>
<dbReference type="InterPro" id="IPR045851">
    <property type="entry name" value="AMP-bd_C_sf"/>
</dbReference>